<comment type="similarity">
    <text evidence="1">Belongs to the polysaccharide synthase family.</text>
</comment>
<dbReference type="Gene3D" id="3.40.50.720">
    <property type="entry name" value="NAD(P)-binding Rossmann-like Domain"/>
    <property type="match status" value="2"/>
</dbReference>
<keyword evidence="3" id="KW-0812">Transmembrane</keyword>
<sequence length="654" mass="70460">MVTQSSDSGGMAECLRKIRTLAVNSALDTVMGGLAAIVATGLSACRDVPWPWWGLPALGMAAIGVAGWPFRVFQQHWRFAGRSDFWRLAGACVLAGMMVTGVLGLSSVMRAAAFGVAYAMVAFVIMAGARAGYQFWRSCRDGRDRGGRRRVILLGDGEDASRFLSLMPDMDGLVVGMVVEGRQRRPGRRLRGVPVLGQVADLPCILSAFRAEDELLLVVADPRFRGERLSAVLRMAQETGTQVRCMPDLSGIAGGGMAPLHPVRLSDLLNRPAVAPDGQGIADMLRGRRVLITGAGGSIGSELARQIADHAPDQLVLVDIGEFPLWQVDIDLAEKAPDITRHLVLADIRDAGRMERVFARFRPELVFHAAALKHVPMVEENPCEGLLTNVTGTRIVADTAARHGVRAMVLVSTDKAVNPASVMGASKRIAEMYCQALDVKARNRDDGHAMQCVTVRFGNVMGSTGSVIPLFRHQLECGGPLTVTDPRMTRYFMTVSEAVGLVLQASARGTGQQADGMAVLLRSGGVFVLDMGTPVRIVDLARQMIVLAGLRPDRDVQIRFTGLRPGEKLAEDLFYKQEILQPTDCPGLRMATPRTVDLAQVANIMDALTLACRDGDGARALDLVRRLVPEFAHNPHGVATPDTAGQIDVERNAS</sequence>
<gene>
    <name evidence="5" type="primary">pglF</name>
    <name evidence="5" type="ORF">KOEU_14040</name>
</gene>
<keyword evidence="5" id="KW-0456">Lyase</keyword>
<dbReference type="PATRIC" id="fig|33995.3.peg.1563"/>
<evidence type="ECO:0000256" key="3">
    <source>
        <dbReference type="SAM" id="Phobius"/>
    </source>
</evidence>
<keyword evidence="6" id="KW-1185">Reference proteome</keyword>
<evidence type="ECO:0000256" key="1">
    <source>
        <dbReference type="ARBA" id="ARBA00007430"/>
    </source>
</evidence>
<keyword evidence="3" id="KW-1133">Transmembrane helix</keyword>
<dbReference type="GO" id="GO:0016829">
    <property type="term" value="F:lyase activity"/>
    <property type="evidence" value="ECO:0007669"/>
    <property type="project" value="UniProtKB-KW"/>
</dbReference>
<feature type="transmembrane region" description="Helical" evidence="3">
    <location>
        <begin position="85"/>
        <end position="105"/>
    </location>
</feature>
<dbReference type="Proteomes" id="UP000037566">
    <property type="component" value="Unassembled WGS sequence"/>
</dbReference>
<dbReference type="EMBL" id="LHUQ01000005">
    <property type="protein sequence ID" value="KON65105.1"/>
    <property type="molecule type" value="Genomic_DNA"/>
</dbReference>
<evidence type="ECO:0000313" key="5">
    <source>
        <dbReference type="EMBL" id="KON65105.1"/>
    </source>
</evidence>
<dbReference type="SUPFAM" id="SSF51735">
    <property type="entry name" value="NAD(P)-binding Rossmann-fold domains"/>
    <property type="match status" value="1"/>
</dbReference>
<dbReference type="CDD" id="cd05237">
    <property type="entry name" value="UDP_invert_4-6DH_SDR_e"/>
    <property type="match status" value="1"/>
</dbReference>
<dbReference type="PANTHER" id="PTHR43318:SF1">
    <property type="entry name" value="POLYSACCHARIDE BIOSYNTHESIS PROTEIN EPSC-RELATED"/>
    <property type="match status" value="1"/>
</dbReference>
<evidence type="ECO:0000256" key="2">
    <source>
        <dbReference type="SAM" id="MobiDB-lite"/>
    </source>
</evidence>
<reference evidence="5" key="1">
    <citation type="submission" date="2015-08" db="EMBL/GenBank/DDBJ databases">
        <title>Draft genome sequence of Komagataeibacter europaeus CECT 8546 a cellulose producer strain from vinegar produced by the traditional method.</title>
        <authorList>
            <person name="Poehlein A."/>
            <person name="Valera M.J."/>
            <person name="Haack F.S."/>
            <person name="Mas A."/>
            <person name="Daniel R."/>
            <person name="Streit W.R."/>
            <person name="Mateo E."/>
        </authorList>
    </citation>
    <scope>NUCLEOTIDE SEQUENCE [LARGE SCALE GENOMIC DNA]</scope>
    <source>
        <strain evidence="5">CECT 8546</strain>
    </source>
</reference>
<feature type="transmembrane region" description="Helical" evidence="3">
    <location>
        <begin position="50"/>
        <end position="73"/>
    </location>
</feature>
<dbReference type="InterPro" id="IPR051203">
    <property type="entry name" value="Polysaccharide_Synthase-Rel"/>
</dbReference>
<feature type="transmembrane region" description="Helical" evidence="3">
    <location>
        <begin position="21"/>
        <end position="44"/>
    </location>
</feature>
<comment type="caution">
    <text evidence="5">The sequence shown here is derived from an EMBL/GenBank/DDBJ whole genome shotgun (WGS) entry which is preliminary data.</text>
</comment>
<evidence type="ECO:0000313" key="6">
    <source>
        <dbReference type="Proteomes" id="UP000037566"/>
    </source>
</evidence>
<dbReference type="InterPro" id="IPR003869">
    <property type="entry name" value="Polysac_CapD-like"/>
</dbReference>
<dbReference type="Pfam" id="PF02719">
    <property type="entry name" value="Polysacc_synt_2"/>
    <property type="match status" value="1"/>
</dbReference>
<name>A0A0M0EIM9_KOMEU</name>
<evidence type="ECO:0000259" key="4">
    <source>
        <dbReference type="Pfam" id="PF02719"/>
    </source>
</evidence>
<dbReference type="STRING" id="33995.KOEU_14040"/>
<organism evidence="5 6">
    <name type="scientific">Komagataeibacter europaeus</name>
    <name type="common">Gluconacetobacter europaeus</name>
    <dbReference type="NCBI Taxonomy" id="33995"/>
    <lineage>
        <taxon>Bacteria</taxon>
        <taxon>Pseudomonadati</taxon>
        <taxon>Pseudomonadota</taxon>
        <taxon>Alphaproteobacteria</taxon>
        <taxon>Acetobacterales</taxon>
        <taxon>Acetobacteraceae</taxon>
        <taxon>Komagataeibacter</taxon>
    </lineage>
</organism>
<feature type="transmembrane region" description="Helical" evidence="3">
    <location>
        <begin position="111"/>
        <end position="133"/>
    </location>
</feature>
<dbReference type="InterPro" id="IPR036291">
    <property type="entry name" value="NAD(P)-bd_dom_sf"/>
</dbReference>
<proteinExistence type="inferred from homology"/>
<keyword evidence="3" id="KW-0472">Membrane</keyword>
<dbReference type="PANTHER" id="PTHR43318">
    <property type="entry name" value="UDP-N-ACETYLGLUCOSAMINE 4,6-DEHYDRATASE"/>
    <property type="match status" value="1"/>
</dbReference>
<dbReference type="EC" id="4.2.1.135" evidence="5"/>
<feature type="domain" description="Polysaccharide biosynthesis protein CapD-like" evidence="4">
    <location>
        <begin position="290"/>
        <end position="588"/>
    </location>
</feature>
<feature type="region of interest" description="Disordered" evidence="2">
    <location>
        <begin position="635"/>
        <end position="654"/>
    </location>
</feature>
<protein>
    <submittedName>
        <fullName evidence="5">UDP-N-acetyl-alpha-D-glucosamine C6 dehydratase</fullName>
        <ecNumber evidence="5">4.2.1.135</ecNumber>
    </submittedName>
</protein>
<accession>A0A0M0EIM9</accession>
<dbReference type="AlphaFoldDB" id="A0A0M0EIM9"/>